<protein>
    <submittedName>
        <fullName evidence="4">Syn2</fullName>
    </submittedName>
</protein>
<dbReference type="SUPFAM" id="SSF56059">
    <property type="entry name" value="Glutathione synthetase ATP-binding domain-like"/>
    <property type="match status" value="1"/>
</dbReference>
<organism evidence="4 5">
    <name type="scientific">Acrasis kona</name>
    <dbReference type="NCBI Taxonomy" id="1008807"/>
    <lineage>
        <taxon>Eukaryota</taxon>
        <taxon>Discoba</taxon>
        <taxon>Heterolobosea</taxon>
        <taxon>Tetramitia</taxon>
        <taxon>Eutetramitia</taxon>
        <taxon>Acrasidae</taxon>
        <taxon>Acrasis</taxon>
    </lineage>
</organism>
<dbReference type="GO" id="GO:0005524">
    <property type="term" value="F:ATP binding"/>
    <property type="evidence" value="ECO:0007669"/>
    <property type="project" value="UniProtKB-UniRule"/>
</dbReference>
<dbReference type="Gene3D" id="3.40.50.20">
    <property type="match status" value="1"/>
</dbReference>
<dbReference type="InterPro" id="IPR020897">
    <property type="entry name" value="Synapsin_pre-ATP-grasp_dom"/>
</dbReference>
<feature type="region of interest" description="Disordered" evidence="2">
    <location>
        <begin position="1"/>
        <end position="23"/>
    </location>
</feature>
<evidence type="ECO:0000256" key="1">
    <source>
        <dbReference type="PROSITE-ProRule" id="PRU00409"/>
    </source>
</evidence>
<keyword evidence="1" id="KW-0067">ATP-binding</keyword>
<evidence type="ECO:0000259" key="3">
    <source>
        <dbReference type="PROSITE" id="PS50975"/>
    </source>
</evidence>
<evidence type="ECO:0000256" key="2">
    <source>
        <dbReference type="SAM" id="MobiDB-lite"/>
    </source>
</evidence>
<feature type="domain" description="ATP-grasp" evidence="3">
    <location>
        <begin position="167"/>
        <end position="356"/>
    </location>
</feature>
<name>A0AAW2YWQ7_9EUKA</name>
<dbReference type="InterPro" id="IPR011761">
    <property type="entry name" value="ATP-grasp"/>
</dbReference>
<keyword evidence="5" id="KW-1185">Reference proteome</keyword>
<dbReference type="InterPro" id="IPR020898">
    <property type="entry name" value="Synapsin_ATP-bd_dom"/>
</dbReference>
<evidence type="ECO:0000313" key="4">
    <source>
        <dbReference type="EMBL" id="KAL0480727.1"/>
    </source>
</evidence>
<keyword evidence="1" id="KW-0547">Nucleotide-binding</keyword>
<dbReference type="Proteomes" id="UP001431209">
    <property type="component" value="Unassembled WGS sequence"/>
</dbReference>
<comment type="caution">
    <text evidence="4">The sequence shown here is derived from an EMBL/GenBank/DDBJ whole genome shotgun (WGS) entry which is preliminary data.</text>
</comment>
<dbReference type="SUPFAM" id="SSF52440">
    <property type="entry name" value="PreATP-grasp domain"/>
    <property type="match status" value="1"/>
</dbReference>
<gene>
    <name evidence="4" type="ORF">AKO1_006978</name>
</gene>
<dbReference type="Gene3D" id="3.30.1490.20">
    <property type="entry name" value="ATP-grasp fold, A domain"/>
    <property type="match status" value="1"/>
</dbReference>
<dbReference type="Pfam" id="PF02078">
    <property type="entry name" value="Synapsin"/>
    <property type="match status" value="1"/>
</dbReference>
<reference evidence="4 5" key="1">
    <citation type="submission" date="2024-03" db="EMBL/GenBank/DDBJ databases">
        <title>The Acrasis kona genome and developmental transcriptomes reveal deep origins of eukaryotic multicellular pathways.</title>
        <authorList>
            <person name="Sheikh S."/>
            <person name="Fu C.-J."/>
            <person name="Brown M.W."/>
            <person name="Baldauf S.L."/>
        </authorList>
    </citation>
    <scope>NUCLEOTIDE SEQUENCE [LARGE SCALE GENOMIC DNA]</scope>
    <source>
        <strain evidence="4 5">ATCC MYA-3509</strain>
    </source>
</reference>
<dbReference type="PROSITE" id="PS50975">
    <property type="entry name" value="ATP_GRASP"/>
    <property type="match status" value="1"/>
</dbReference>
<accession>A0AAW2YWQ7</accession>
<feature type="non-terminal residue" evidence="4">
    <location>
        <position position="362"/>
    </location>
</feature>
<evidence type="ECO:0000313" key="5">
    <source>
        <dbReference type="Proteomes" id="UP001431209"/>
    </source>
</evidence>
<dbReference type="AlphaFoldDB" id="A0AAW2YWQ7"/>
<dbReference type="Gene3D" id="3.30.470.20">
    <property type="entry name" value="ATP-grasp fold, B domain"/>
    <property type="match status" value="1"/>
</dbReference>
<sequence length="362" mass="41178">MNLLRKMAASKSSDNSAEEVQVDRPVSAPKVQINVLVIDANDVDWDKLFADANHQKYDFKVEQCMWRDIQSVTSYNEYKKDKNTRRCLVQLKGVLNAYNTTRRNTRTFQPDFAIVRKLVIGLKSKSEDYTVHLQGFLHAQVPAVNSFESVYMNLQRPFVHGALGKLRDRLGFENFPLIDQFMYSDARSMLFHPTPPLVLKVGTADAGYGKIKIGSKDNKNISDELRDIAGTITRYDDFITAESFIEGKTHDIRVQKIGSHFRAYKRVSSNWKGNVGSSILTEIEVLPRYKSWANKVSDELFGDHYKMDILTVDAVGVGEEGQEYILEINDTASGFASENKLSDNVHVRDLAINKIENIFNYT</sequence>
<dbReference type="EMBL" id="JAOPGA020000683">
    <property type="protein sequence ID" value="KAL0480727.1"/>
    <property type="molecule type" value="Genomic_DNA"/>
</dbReference>
<dbReference type="InterPro" id="IPR016185">
    <property type="entry name" value="PreATP-grasp_dom_sf"/>
</dbReference>
<dbReference type="GO" id="GO:0046872">
    <property type="term" value="F:metal ion binding"/>
    <property type="evidence" value="ECO:0007669"/>
    <property type="project" value="InterPro"/>
</dbReference>
<dbReference type="Pfam" id="PF02750">
    <property type="entry name" value="Synapsin_C"/>
    <property type="match status" value="1"/>
</dbReference>
<dbReference type="InterPro" id="IPR013815">
    <property type="entry name" value="ATP_grasp_subdomain_1"/>
</dbReference>
<dbReference type="PANTHER" id="PTHR10841">
    <property type="entry name" value="SYNAPSIN"/>
    <property type="match status" value="1"/>
</dbReference>
<proteinExistence type="predicted"/>
<dbReference type="PANTHER" id="PTHR10841:SF17">
    <property type="entry name" value="SYNAPSIN"/>
    <property type="match status" value="1"/>
</dbReference>